<gene>
    <name evidence="1" type="ORF">QR680_003929</name>
</gene>
<dbReference type="Proteomes" id="UP001175271">
    <property type="component" value="Unassembled WGS sequence"/>
</dbReference>
<name>A0AA39LSX8_9BILA</name>
<keyword evidence="2" id="KW-1185">Reference proteome</keyword>
<sequence>MWQGERIFVVQAIHYGQNHHYKRFFCFGHGLGWDMRQKRPNPLVLGYINLAVKLEWITRMRPLIPLTKVFTVKNDTNEELYVRVDHDVAKLFDVDGYRQELSIKNLALSHLSKREGMKGIPVGGELQLAYGQFSEIVFVTIRFDSRDFICSDFPLVAGYNIRVKEACESADGKVTKLELYTESDAPIEKAFENIPVEVARGYFSNVSTIGVVNEYGKEVWVYVDYDVYNQDSLWLRHDGQSCDTFKAIHYLAPRNGSALLIAGGFLPFAHPTNASLLRLTIEKPYNAGRVCVNYPVIAGSAVKVTKDCKLEVTMPESK</sequence>
<reference evidence="1" key="1">
    <citation type="submission" date="2023-06" db="EMBL/GenBank/DDBJ databases">
        <title>Genomic analysis of the entomopathogenic nematode Steinernema hermaphroditum.</title>
        <authorList>
            <person name="Schwarz E.M."/>
            <person name="Heppert J.K."/>
            <person name="Baniya A."/>
            <person name="Schwartz H.T."/>
            <person name="Tan C.-H."/>
            <person name="Antoshechkin I."/>
            <person name="Sternberg P.W."/>
            <person name="Goodrich-Blair H."/>
            <person name="Dillman A.R."/>
        </authorList>
    </citation>
    <scope>NUCLEOTIDE SEQUENCE</scope>
    <source>
        <strain evidence="1">PS9179</strain>
        <tissue evidence="1">Whole animal</tissue>
    </source>
</reference>
<proteinExistence type="predicted"/>
<accession>A0AA39LSX8</accession>
<protein>
    <submittedName>
        <fullName evidence="1">Uncharacterized protein</fullName>
    </submittedName>
</protein>
<dbReference type="EMBL" id="JAUCMV010000003">
    <property type="protein sequence ID" value="KAK0408393.1"/>
    <property type="molecule type" value="Genomic_DNA"/>
</dbReference>
<evidence type="ECO:0000313" key="1">
    <source>
        <dbReference type="EMBL" id="KAK0408393.1"/>
    </source>
</evidence>
<evidence type="ECO:0000313" key="2">
    <source>
        <dbReference type="Proteomes" id="UP001175271"/>
    </source>
</evidence>
<organism evidence="1 2">
    <name type="scientific">Steinernema hermaphroditum</name>
    <dbReference type="NCBI Taxonomy" id="289476"/>
    <lineage>
        <taxon>Eukaryota</taxon>
        <taxon>Metazoa</taxon>
        <taxon>Ecdysozoa</taxon>
        <taxon>Nematoda</taxon>
        <taxon>Chromadorea</taxon>
        <taxon>Rhabditida</taxon>
        <taxon>Tylenchina</taxon>
        <taxon>Panagrolaimomorpha</taxon>
        <taxon>Strongyloidoidea</taxon>
        <taxon>Steinernematidae</taxon>
        <taxon>Steinernema</taxon>
    </lineage>
</organism>
<dbReference type="AlphaFoldDB" id="A0AA39LSX8"/>
<comment type="caution">
    <text evidence="1">The sequence shown here is derived from an EMBL/GenBank/DDBJ whole genome shotgun (WGS) entry which is preliminary data.</text>
</comment>